<dbReference type="GO" id="GO:0043952">
    <property type="term" value="P:protein transport by the Sec complex"/>
    <property type="evidence" value="ECO:0007669"/>
    <property type="project" value="TreeGrafter"/>
</dbReference>
<dbReference type="RefSeq" id="WP_166289859.1">
    <property type="nucleotide sequence ID" value="NZ_CP049863.1"/>
</dbReference>
<comment type="function">
    <text evidence="12">Part of the Sec protein translocase complex. Interacts with the SecYEG preprotein conducting channel. Has a central role in coupling the hydrolysis of ATP to the transfer of proteins into and across the cell membrane, serving as an ATP-driven molecular motor driving the stepwise translocation of polypeptide chains across the membrane.</text>
</comment>
<dbReference type="CDD" id="cd17928">
    <property type="entry name" value="DEXDc_SecA"/>
    <property type="match status" value="1"/>
</dbReference>
<dbReference type="Pfam" id="PF07517">
    <property type="entry name" value="SecA_DEAD"/>
    <property type="match status" value="1"/>
</dbReference>
<dbReference type="InterPro" id="IPR036670">
    <property type="entry name" value="SecA_X-link_sf"/>
</dbReference>
<dbReference type="GO" id="GO:0006605">
    <property type="term" value="P:protein targeting"/>
    <property type="evidence" value="ECO:0007669"/>
    <property type="project" value="UniProtKB-UniRule"/>
</dbReference>
<dbReference type="FunFam" id="3.40.50.300:FF:000429">
    <property type="entry name" value="Preprotein translocase subunit SecA"/>
    <property type="match status" value="1"/>
</dbReference>
<evidence type="ECO:0000256" key="8">
    <source>
        <dbReference type="ARBA" id="ARBA00022927"/>
    </source>
</evidence>
<feature type="binding site" evidence="12">
    <location>
        <begin position="69"/>
        <end position="73"/>
    </location>
    <ligand>
        <name>ATP</name>
        <dbReference type="ChEBI" id="CHEBI:30616"/>
    </ligand>
</feature>
<evidence type="ECO:0000256" key="2">
    <source>
        <dbReference type="ARBA" id="ARBA00007650"/>
    </source>
</evidence>
<dbReference type="Gene3D" id="3.90.1440.10">
    <property type="entry name" value="SecA, preprotein cross-linking domain"/>
    <property type="match status" value="1"/>
</dbReference>
<dbReference type="InterPro" id="IPR026389">
    <property type="entry name" value="SecA_Actinobact-type"/>
</dbReference>
<dbReference type="Gene3D" id="1.10.3060.10">
    <property type="entry name" value="Helical scaffold and wing domains of SecA"/>
    <property type="match status" value="1"/>
</dbReference>
<accession>A0A6G7XDI1</accession>
<dbReference type="InterPro" id="IPR014018">
    <property type="entry name" value="SecA_motor_DEAD"/>
</dbReference>
<keyword evidence="9 12" id="KW-1278">Translocase</keyword>
<dbReference type="HAMAP" id="MF_01382">
    <property type="entry name" value="SecA"/>
    <property type="match status" value="1"/>
</dbReference>
<comment type="similarity">
    <text evidence="2 12">Belongs to the SecA family.</text>
</comment>
<dbReference type="PROSITE" id="PS51194">
    <property type="entry name" value="HELICASE_CTER"/>
    <property type="match status" value="1"/>
</dbReference>
<comment type="subcellular location">
    <subcellularLocation>
        <location evidence="12">Cell membrane</location>
        <topology evidence="12">Peripheral membrane protein</topology>
        <orientation evidence="12">Cytoplasmic side</orientation>
    </subcellularLocation>
    <subcellularLocation>
        <location evidence="12">Cytoplasm</location>
    </subcellularLocation>
    <subcellularLocation>
        <location evidence="1">Membrane</location>
        <topology evidence="1">Peripheral membrane protein</topology>
    </subcellularLocation>
    <text evidence="12">Distribution is 50-50.</text>
</comment>
<dbReference type="Pfam" id="PF21090">
    <property type="entry name" value="P-loop_SecA"/>
    <property type="match status" value="1"/>
</dbReference>
<keyword evidence="6 12" id="KW-0547">Nucleotide-binding</keyword>
<evidence type="ECO:0000256" key="3">
    <source>
        <dbReference type="ARBA" id="ARBA00022448"/>
    </source>
</evidence>
<dbReference type="InterPro" id="IPR014001">
    <property type="entry name" value="Helicase_ATP-bd"/>
</dbReference>
<keyword evidence="8 12" id="KW-0653">Protein transport</keyword>
<evidence type="ECO:0000256" key="5">
    <source>
        <dbReference type="ARBA" id="ARBA00022490"/>
    </source>
</evidence>
<dbReference type="Pfam" id="PF01043">
    <property type="entry name" value="SecA_PP_bind"/>
    <property type="match status" value="1"/>
</dbReference>
<keyword evidence="7 12" id="KW-0067">ATP-binding</keyword>
<name>A0A6G7XDI1_9MICO</name>
<dbReference type="InterPro" id="IPR011130">
    <property type="entry name" value="SecA_preprotein_X-link_dom"/>
</dbReference>
<keyword evidence="17" id="KW-1185">Reference proteome</keyword>
<dbReference type="EMBL" id="CP049863">
    <property type="protein sequence ID" value="QIK62670.1"/>
    <property type="molecule type" value="Genomic_DNA"/>
</dbReference>
<dbReference type="InterPro" id="IPR000185">
    <property type="entry name" value="SecA"/>
</dbReference>
<feature type="domain" description="Helicase C-terminal" evidence="14">
    <location>
        <begin position="369"/>
        <end position="544"/>
    </location>
</feature>
<dbReference type="GO" id="GO:0008564">
    <property type="term" value="F:protein-exporting ATPase activity"/>
    <property type="evidence" value="ECO:0007669"/>
    <property type="project" value="UniProtKB-EC"/>
</dbReference>
<evidence type="ECO:0000256" key="12">
    <source>
        <dbReference type="HAMAP-Rule" id="MF_01382"/>
    </source>
</evidence>
<dbReference type="PRINTS" id="PR00906">
    <property type="entry name" value="SECA"/>
</dbReference>
<evidence type="ECO:0000259" key="15">
    <source>
        <dbReference type="PROSITE" id="PS51196"/>
    </source>
</evidence>
<keyword evidence="3 12" id="KW-0813">Transport</keyword>
<dbReference type="SUPFAM" id="SSF52540">
    <property type="entry name" value="P-loop containing nucleoside triphosphate hydrolases"/>
    <property type="match status" value="2"/>
</dbReference>
<gene>
    <name evidence="16" type="primary">secA2</name>
    <name evidence="12" type="synonym">secA</name>
    <name evidence="16" type="ORF">G7068_05200</name>
</gene>
<proteinExistence type="inferred from homology"/>
<dbReference type="InterPro" id="IPR001650">
    <property type="entry name" value="Helicase_C-like"/>
</dbReference>
<keyword evidence="4 12" id="KW-1003">Cell membrane</keyword>
<evidence type="ECO:0000313" key="17">
    <source>
        <dbReference type="Proteomes" id="UP000502677"/>
    </source>
</evidence>
<dbReference type="PROSITE" id="PS51196">
    <property type="entry name" value="SECA_MOTOR_DEAD"/>
    <property type="match status" value="1"/>
</dbReference>
<dbReference type="InterPro" id="IPR036266">
    <property type="entry name" value="SecA_Wing/Scaffold_sf"/>
</dbReference>
<evidence type="ECO:0000256" key="9">
    <source>
        <dbReference type="ARBA" id="ARBA00022967"/>
    </source>
</evidence>
<dbReference type="AlphaFoldDB" id="A0A6G7XDI1"/>
<feature type="binding site" evidence="12">
    <location>
        <position position="51"/>
    </location>
    <ligand>
        <name>ATP</name>
        <dbReference type="ChEBI" id="CHEBI:30616"/>
    </ligand>
</feature>
<dbReference type="Proteomes" id="UP000502677">
    <property type="component" value="Chromosome"/>
</dbReference>
<evidence type="ECO:0000256" key="1">
    <source>
        <dbReference type="ARBA" id="ARBA00004170"/>
    </source>
</evidence>
<keyword evidence="5 12" id="KW-0963">Cytoplasm</keyword>
<evidence type="ECO:0000256" key="6">
    <source>
        <dbReference type="ARBA" id="ARBA00022741"/>
    </source>
</evidence>
<evidence type="ECO:0000256" key="7">
    <source>
        <dbReference type="ARBA" id="ARBA00022840"/>
    </source>
</evidence>
<dbReference type="EC" id="7.4.2.8" evidence="12"/>
<evidence type="ECO:0000256" key="4">
    <source>
        <dbReference type="ARBA" id="ARBA00022475"/>
    </source>
</evidence>
<evidence type="ECO:0000259" key="13">
    <source>
        <dbReference type="PROSITE" id="PS51192"/>
    </source>
</evidence>
<dbReference type="GO" id="GO:0005886">
    <property type="term" value="C:plasma membrane"/>
    <property type="evidence" value="ECO:0007669"/>
    <property type="project" value="UniProtKB-SubCell"/>
</dbReference>
<sequence>MSNTKPQTWASRLLGKPGSVSFKRFAKATPFTTEASQVAAEALGLQPFSEQQLATRALLAGHAIEMDTGEGKTLVGALAAAGHVQNGRSVHVLSVNDYLARRDAEWMGPFYAALNMTVAWIGQQTSHAERQRAYQCDVVYAPVSEIGFDVLRDRFAVSQAARVNPTRDVAIVDEADAVMIDEAMVPLVLAGSSGHVAEEFTEATHLVAGLEQDTHFVVSSDRAVATLTDEGLEHLEGALGGISLYAAAHMDRLTAINLALHARVALIRDVDYLVENGSIRLINASRGRVSELQRWPDGLHAALEAKEGLAATPAGVVLDTMTVHELLRGYETLSGMSGTILAVAEELEDSYGLKSGRIERHVPNQRVDEPDRVFLTEAEKWAALVDEISRRHGTGQPILVGTRSVAESEQLAERLREAAIPNRLLNAKNDAEEATVIAKAGEYGAVTISTQMSGRGTDIRLGGPDEHDRDRVVSLGGLAVLAAGRDESGRLDAQLRGRSGRQGDPGSSTVFVSLEDDLVQHNAPDHLLKQVEAQGDALAPRDRRQIVDTAQRIAEGIRQDRHRATQEYNRAISEQRATVLAVRDRVEHHGLGLTKLGELIPEHLAELDAARGEQAVAETTRLATLHFLDSEWTRHLAELQEVRDGIHLRSLGGQDPVQEFHITALRAFEGFFDAAFERAAEFMLGLSAEDVGKDVEELGLIRPSATWTYMTHDDPFGSTGDRFARNLGRLWRTRVMGAE</sequence>
<evidence type="ECO:0000256" key="11">
    <source>
        <dbReference type="ARBA" id="ARBA00023136"/>
    </source>
</evidence>
<dbReference type="SUPFAM" id="SSF81886">
    <property type="entry name" value="Helical scaffold and wing domains of SecA"/>
    <property type="match status" value="1"/>
</dbReference>
<protein>
    <recommendedName>
        <fullName evidence="12">Protein translocase subunit SecA</fullName>
        <ecNumber evidence="12">7.4.2.8</ecNumber>
    </recommendedName>
</protein>
<dbReference type="GO" id="GO:0005524">
    <property type="term" value="F:ATP binding"/>
    <property type="evidence" value="ECO:0007669"/>
    <property type="project" value="UniProtKB-UniRule"/>
</dbReference>
<dbReference type="GO" id="GO:0031522">
    <property type="term" value="C:cell envelope Sec protein transport complex"/>
    <property type="evidence" value="ECO:0007669"/>
    <property type="project" value="TreeGrafter"/>
</dbReference>
<dbReference type="SMART" id="SM00958">
    <property type="entry name" value="SecA_PP_bind"/>
    <property type="match status" value="1"/>
</dbReference>
<feature type="domain" description="SecA family profile" evidence="15">
    <location>
        <begin position="1"/>
        <end position="543"/>
    </location>
</feature>
<dbReference type="InterPro" id="IPR011116">
    <property type="entry name" value="SecA_Wing/Scaffold"/>
</dbReference>
<evidence type="ECO:0000313" key="16">
    <source>
        <dbReference type="EMBL" id="QIK62670.1"/>
    </source>
</evidence>
<feature type="domain" description="Helicase ATP-binding" evidence="13">
    <location>
        <begin position="53"/>
        <end position="213"/>
    </location>
</feature>
<keyword evidence="10 12" id="KW-0811">Translocation</keyword>
<evidence type="ECO:0000259" key="14">
    <source>
        <dbReference type="PROSITE" id="PS51194"/>
    </source>
</evidence>
<dbReference type="NCBIfam" id="TIGR04221">
    <property type="entry name" value="SecA2_Mycobac"/>
    <property type="match status" value="1"/>
</dbReference>
<dbReference type="PANTHER" id="PTHR30612:SF0">
    <property type="entry name" value="CHLOROPLAST PROTEIN-TRANSPORTING ATPASE"/>
    <property type="match status" value="1"/>
</dbReference>
<comment type="catalytic activity">
    <reaction evidence="12">
        <text>ATP + H2O + cellular proteinSide 1 = ADP + phosphate + cellular proteinSide 2.</text>
        <dbReference type="EC" id="7.4.2.8"/>
    </reaction>
</comment>
<dbReference type="SMART" id="SM00957">
    <property type="entry name" value="SecA_DEAD"/>
    <property type="match status" value="1"/>
</dbReference>
<feature type="binding site" evidence="12">
    <location>
        <position position="458"/>
    </location>
    <ligand>
        <name>ATP</name>
        <dbReference type="ChEBI" id="CHEBI:30616"/>
    </ligand>
</feature>
<organism evidence="16 17">
    <name type="scientific">Leucobacter viscericola</name>
    <dbReference type="NCBI Taxonomy" id="2714935"/>
    <lineage>
        <taxon>Bacteria</taxon>
        <taxon>Bacillati</taxon>
        <taxon>Actinomycetota</taxon>
        <taxon>Actinomycetes</taxon>
        <taxon>Micrococcales</taxon>
        <taxon>Microbacteriaceae</taxon>
        <taxon>Leucobacter</taxon>
    </lineage>
</organism>
<evidence type="ECO:0000256" key="10">
    <source>
        <dbReference type="ARBA" id="ARBA00023010"/>
    </source>
</evidence>
<dbReference type="GO" id="GO:0005829">
    <property type="term" value="C:cytosol"/>
    <property type="evidence" value="ECO:0007669"/>
    <property type="project" value="TreeGrafter"/>
</dbReference>
<dbReference type="InterPro" id="IPR011115">
    <property type="entry name" value="SecA_DEAD"/>
</dbReference>
<dbReference type="CDD" id="cd18803">
    <property type="entry name" value="SF2_C_secA"/>
    <property type="match status" value="1"/>
</dbReference>
<reference evidence="16 17" key="1">
    <citation type="submission" date="2020-03" db="EMBL/GenBank/DDBJ databases">
        <title>Leucobacter sp. nov., isolated from beetles.</title>
        <authorList>
            <person name="Hyun D.-W."/>
            <person name="Bae J.-W."/>
        </authorList>
    </citation>
    <scope>NUCLEOTIDE SEQUENCE [LARGE SCALE GENOMIC DNA]</scope>
    <source>
        <strain evidence="16 17">HDW9C</strain>
    </source>
</reference>
<dbReference type="SUPFAM" id="SSF81767">
    <property type="entry name" value="Pre-protein crosslinking domain of SecA"/>
    <property type="match status" value="1"/>
</dbReference>
<comment type="subunit">
    <text evidence="12">Monomer and homodimer. Part of the essential Sec protein translocation apparatus which comprises SecA, SecYEG and auxiliary proteins SecDF. Other proteins may also be involved.</text>
</comment>
<dbReference type="PROSITE" id="PS51192">
    <property type="entry name" value="HELICASE_ATP_BIND_1"/>
    <property type="match status" value="1"/>
</dbReference>
<keyword evidence="11 12" id="KW-0472">Membrane</keyword>
<dbReference type="GO" id="GO:0065002">
    <property type="term" value="P:intracellular protein transmembrane transport"/>
    <property type="evidence" value="ECO:0007669"/>
    <property type="project" value="UniProtKB-UniRule"/>
</dbReference>
<dbReference type="PANTHER" id="PTHR30612">
    <property type="entry name" value="SECA INNER MEMBRANE COMPONENT OF SEC PROTEIN SECRETION SYSTEM"/>
    <property type="match status" value="1"/>
</dbReference>
<dbReference type="InterPro" id="IPR027417">
    <property type="entry name" value="P-loop_NTPase"/>
</dbReference>
<dbReference type="Pfam" id="PF07516">
    <property type="entry name" value="SecA_SW"/>
    <property type="match status" value="1"/>
</dbReference>
<dbReference type="Gene3D" id="3.40.50.300">
    <property type="entry name" value="P-loop containing nucleotide triphosphate hydrolases"/>
    <property type="match status" value="3"/>
</dbReference>
<dbReference type="InterPro" id="IPR044722">
    <property type="entry name" value="SecA_SF2_C"/>
</dbReference>
<dbReference type="KEGG" id="lvi:G7068_05200"/>
<dbReference type="GO" id="GO:0017038">
    <property type="term" value="P:protein import"/>
    <property type="evidence" value="ECO:0007669"/>
    <property type="project" value="InterPro"/>
</dbReference>